<dbReference type="EMBL" id="CP021323">
    <property type="protein sequence ID" value="ARS52716.1"/>
    <property type="molecule type" value="Genomic_DNA"/>
</dbReference>
<sequence>MRSCSILSGRLPISGRMNKSMDLHSNRNPSPLWPWALTLYARPGVSEALLILQDEAGLDVCELLWGLWLLSHDRAPKTDLASRLAPVRQWQQHYTQPLRQLRRDLKAQAADRPELEQMRTHIKKAELQSERETLNRLEALALSASTPCLPDKAFETLSRHLIGELDTRHQTLISQLRLESENMAPPSC</sequence>
<accession>A0A2Z2H758</accession>
<proteinExistence type="predicted"/>
<protein>
    <submittedName>
        <fullName evidence="2">TIGR02444 family protein</fullName>
    </submittedName>
</protein>
<evidence type="ECO:0000313" key="2">
    <source>
        <dbReference type="EMBL" id="ARS52716.1"/>
    </source>
</evidence>
<dbReference type="KEGG" id="kus:B9G99_07365"/>
<dbReference type="Pfam" id="PF09523">
    <property type="entry name" value="DUF2390"/>
    <property type="match status" value="1"/>
</dbReference>
<dbReference type="AlphaFoldDB" id="A0A2Z2H758"/>
<dbReference type="NCBIfam" id="TIGR02444">
    <property type="entry name" value="TIGR02444 family protein"/>
    <property type="match status" value="1"/>
</dbReference>
<name>A0A2Z2H758_9GAMM</name>
<reference evidence="2 3" key="1">
    <citation type="journal article" date="2017" name="Int. J. Syst. Evol. Microbiol.">
        <title>Kushneria konosiri sp. nov., isolated from the Korean salt-fermented seafood Daemi-jeot.</title>
        <authorList>
            <person name="Yun J.H."/>
            <person name="Park S.K."/>
            <person name="Lee J.Y."/>
            <person name="Jung M.J."/>
            <person name="Bae J.W."/>
        </authorList>
    </citation>
    <scope>NUCLEOTIDE SEQUENCE [LARGE SCALE GENOMIC DNA]</scope>
    <source>
        <strain evidence="2 3">X49</strain>
    </source>
</reference>
<dbReference type="InterPro" id="IPR012659">
    <property type="entry name" value="CHP02444"/>
</dbReference>
<gene>
    <name evidence="2" type="ORF">B9G99_07365</name>
</gene>
<organism evidence="2 3">
    <name type="scientific">Kushneria konosiri</name>
    <dbReference type="NCBI Taxonomy" id="698828"/>
    <lineage>
        <taxon>Bacteria</taxon>
        <taxon>Pseudomonadati</taxon>
        <taxon>Pseudomonadota</taxon>
        <taxon>Gammaproteobacteria</taxon>
        <taxon>Oceanospirillales</taxon>
        <taxon>Halomonadaceae</taxon>
        <taxon>Kushneria</taxon>
    </lineage>
</organism>
<evidence type="ECO:0000256" key="1">
    <source>
        <dbReference type="SAM" id="Coils"/>
    </source>
</evidence>
<feature type="coiled-coil region" evidence="1">
    <location>
        <begin position="98"/>
        <end position="135"/>
    </location>
</feature>
<evidence type="ECO:0000313" key="3">
    <source>
        <dbReference type="Proteomes" id="UP000250025"/>
    </source>
</evidence>
<keyword evidence="1" id="KW-0175">Coiled coil</keyword>
<dbReference type="Proteomes" id="UP000250025">
    <property type="component" value="Chromosome"/>
</dbReference>
<keyword evidence="3" id="KW-1185">Reference proteome</keyword>